<comment type="caution">
    <text evidence="9">The sequence shown here is derived from an EMBL/GenBank/DDBJ whole genome shotgun (WGS) entry which is preliminary data.</text>
</comment>
<feature type="transmembrane region" description="Helical" evidence="7">
    <location>
        <begin position="214"/>
        <end position="236"/>
    </location>
</feature>
<name>A0A7Y9KKX9_9MICO</name>
<dbReference type="Pfam" id="PF00528">
    <property type="entry name" value="BPD_transp_1"/>
    <property type="match status" value="1"/>
</dbReference>
<feature type="transmembrane region" description="Helical" evidence="7">
    <location>
        <begin position="90"/>
        <end position="112"/>
    </location>
</feature>
<sequence length="286" mass="31093">MTATQTGAYTLIRKNRVPLESRAARHRRRRRFEIALGIAVPAFLIGLWEVSAQLGWINSQFFPAPSASIIRGWEMVLEGRLTSDIADTSYRVLLGFFIGSTIGFVGGVAMGMSRIIRKALEPMLSAIYTVPKLAILPIFLTIFGFSDAPIIAIVSVTVFFYVWIYTMEAVVAIPKGYIDAASSFRVRGWAMFRHVILPASLPSVMVALRIAVGVALLVTIASEFIVGGSGVGYLIFNARSLFRLEEAYAGIVTAALLGVVMQGLITVIGHRVTPWVVRGDAKIGGL</sequence>
<dbReference type="SUPFAM" id="SSF161098">
    <property type="entry name" value="MetI-like"/>
    <property type="match status" value="1"/>
</dbReference>
<feature type="transmembrane region" description="Helical" evidence="7">
    <location>
        <begin position="160"/>
        <end position="178"/>
    </location>
</feature>
<keyword evidence="6 7" id="KW-0472">Membrane</keyword>
<evidence type="ECO:0000313" key="10">
    <source>
        <dbReference type="Proteomes" id="UP000576969"/>
    </source>
</evidence>
<keyword evidence="10" id="KW-1185">Reference proteome</keyword>
<dbReference type="InterPro" id="IPR000515">
    <property type="entry name" value="MetI-like"/>
</dbReference>
<dbReference type="GO" id="GO:0055085">
    <property type="term" value="P:transmembrane transport"/>
    <property type="evidence" value="ECO:0007669"/>
    <property type="project" value="InterPro"/>
</dbReference>
<keyword evidence="4 7" id="KW-0812">Transmembrane</keyword>
<keyword evidence="5 7" id="KW-1133">Transmembrane helix</keyword>
<dbReference type="EMBL" id="JACCBV010000001">
    <property type="protein sequence ID" value="NYE19643.1"/>
    <property type="molecule type" value="Genomic_DNA"/>
</dbReference>
<comment type="subcellular location">
    <subcellularLocation>
        <location evidence="1 7">Cell membrane</location>
        <topology evidence="1 7">Multi-pass membrane protein</topology>
    </subcellularLocation>
</comment>
<feature type="transmembrane region" description="Helical" evidence="7">
    <location>
        <begin position="190"/>
        <end position="208"/>
    </location>
</feature>
<evidence type="ECO:0000256" key="6">
    <source>
        <dbReference type="ARBA" id="ARBA00023136"/>
    </source>
</evidence>
<dbReference type="InterPro" id="IPR035906">
    <property type="entry name" value="MetI-like_sf"/>
</dbReference>
<feature type="transmembrane region" description="Helical" evidence="7">
    <location>
        <begin position="133"/>
        <end position="154"/>
    </location>
</feature>
<protein>
    <submittedName>
        <fullName evidence="9">Sulfonate transport system permease protein</fullName>
    </submittedName>
</protein>
<dbReference type="Proteomes" id="UP000576969">
    <property type="component" value="Unassembled WGS sequence"/>
</dbReference>
<keyword evidence="2 7" id="KW-0813">Transport</keyword>
<evidence type="ECO:0000259" key="8">
    <source>
        <dbReference type="PROSITE" id="PS50928"/>
    </source>
</evidence>
<keyword evidence="3" id="KW-1003">Cell membrane</keyword>
<proteinExistence type="inferred from homology"/>
<evidence type="ECO:0000256" key="4">
    <source>
        <dbReference type="ARBA" id="ARBA00022692"/>
    </source>
</evidence>
<dbReference type="CDD" id="cd06261">
    <property type="entry name" value="TM_PBP2"/>
    <property type="match status" value="1"/>
</dbReference>
<dbReference type="PANTHER" id="PTHR30151:SF38">
    <property type="entry name" value="ALIPHATIC SULFONATES TRANSPORT PERMEASE PROTEIN SSUC-RELATED"/>
    <property type="match status" value="1"/>
</dbReference>
<comment type="similarity">
    <text evidence="7">Belongs to the binding-protein-dependent transport system permease family.</text>
</comment>
<feature type="transmembrane region" description="Helical" evidence="7">
    <location>
        <begin position="34"/>
        <end position="56"/>
    </location>
</feature>
<evidence type="ECO:0000256" key="3">
    <source>
        <dbReference type="ARBA" id="ARBA00022475"/>
    </source>
</evidence>
<feature type="domain" description="ABC transmembrane type-1" evidence="8">
    <location>
        <begin position="85"/>
        <end position="269"/>
    </location>
</feature>
<dbReference type="AlphaFoldDB" id="A0A7Y9KKX9"/>
<gene>
    <name evidence="9" type="ORF">BJ991_001671</name>
</gene>
<evidence type="ECO:0000256" key="5">
    <source>
        <dbReference type="ARBA" id="ARBA00022989"/>
    </source>
</evidence>
<organism evidence="9 10">
    <name type="scientific">Microbacterium immunditiarum</name>
    <dbReference type="NCBI Taxonomy" id="337480"/>
    <lineage>
        <taxon>Bacteria</taxon>
        <taxon>Bacillati</taxon>
        <taxon>Actinomycetota</taxon>
        <taxon>Actinomycetes</taxon>
        <taxon>Micrococcales</taxon>
        <taxon>Microbacteriaceae</taxon>
        <taxon>Microbacterium</taxon>
    </lineage>
</organism>
<evidence type="ECO:0000313" key="9">
    <source>
        <dbReference type="EMBL" id="NYE19643.1"/>
    </source>
</evidence>
<evidence type="ECO:0000256" key="2">
    <source>
        <dbReference type="ARBA" id="ARBA00022448"/>
    </source>
</evidence>
<feature type="transmembrane region" description="Helical" evidence="7">
    <location>
        <begin position="248"/>
        <end position="268"/>
    </location>
</feature>
<dbReference type="RefSeq" id="WP_179489120.1">
    <property type="nucleotide sequence ID" value="NZ_JACCBV010000001.1"/>
</dbReference>
<accession>A0A7Y9KKX9</accession>
<dbReference type="PROSITE" id="PS50928">
    <property type="entry name" value="ABC_TM1"/>
    <property type="match status" value="1"/>
</dbReference>
<evidence type="ECO:0000256" key="7">
    <source>
        <dbReference type="RuleBase" id="RU363032"/>
    </source>
</evidence>
<reference evidence="9 10" key="1">
    <citation type="submission" date="2020-07" db="EMBL/GenBank/DDBJ databases">
        <title>Sequencing the genomes of 1000 actinobacteria strains.</title>
        <authorList>
            <person name="Klenk H.-P."/>
        </authorList>
    </citation>
    <scope>NUCLEOTIDE SEQUENCE [LARGE SCALE GENOMIC DNA]</scope>
    <source>
        <strain evidence="9 10">DSM 24662</strain>
    </source>
</reference>
<dbReference type="Gene3D" id="1.10.3720.10">
    <property type="entry name" value="MetI-like"/>
    <property type="match status" value="1"/>
</dbReference>
<dbReference type="GO" id="GO:0005886">
    <property type="term" value="C:plasma membrane"/>
    <property type="evidence" value="ECO:0007669"/>
    <property type="project" value="UniProtKB-SubCell"/>
</dbReference>
<evidence type="ECO:0000256" key="1">
    <source>
        <dbReference type="ARBA" id="ARBA00004651"/>
    </source>
</evidence>
<dbReference type="PANTHER" id="PTHR30151">
    <property type="entry name" value="ALKANE SULFONATE ABC TRANSPORTER-RELATED, MEMBRANE SUBUNIT"/>
    <property type="match status" value="1"/>
</dbReference>